<dbReference type="RefSeq" id="WP_183993775.1">
    <property type="nucleotide sequence ID" value="NZ_JACIEH010000001.1"/>
</dbReference>
<evidence type="ECO:0000256" key="5">
    <source>
        <dbReference type="ARBA" id="ARBA00022729"/>
    </source>
</evidence>
<dbReference type="CDD" id="cd10918">
    <property type="entry name" value="CE4_NodB_like_5s_6s"/>
    <property type="match status" value="1"/>
</dbReference>
<keyword evidence="5" id="KW-0732">Signal</keyword>
<dbReference type="InterPro" id="IPR051398">
    <property type="entry name" value="Polysacch_Deacetylase"/>
</dbReference>
<dbReference type="PROSITE" id="PS51677">
    <property type="entry name" value="NODB"/>
    <property type="match status" value="1"/>
</dbReference>
<evidence type="ECO:0000256" key="4">
    <source>
        <dbReference type="ARBA" id="ARBA00020071"/>
    </source>
</evidence>
<dbReference type="EMBL" id="JACIEH010000001">
    <property type="protein sequence ID" value="MBB4096699.1"/>
    <property type="molecule type" value="Genomic_DNA"/>
</dbReference>
<dbReference type="GO" id="GO:0005975">
    <property type="term" value="P:carbohydrate metabolic process"/>
    <property type="evidence" value="ECO:0007669"/>
    <property type="project" value="InterPro"/>
</dbReference>
<evidence type="ECO:0000256" key="3">
    <source>
        <dbReference type="ARBA" id="ARBA00010973"/>
    </source>
</evidence>
<evidence type="ECO:0000256" key="6">
    <source>
        <dbReference type="ARBA" id="ARBA00032976"/>
    </source>
</evidence>
<dbReference type="PANTHER" id="PTHR34216">
    <property type="match status" value="1"/>
</dbReference>
<dbReference type="SUPFAM" id="SSF88713">
    <property type="entry name" value="Glycoside hydrolase/deacetylase"/>
    <property type="match status" value="1"/>
</dbReference>
<evidence type="ECO:0000313" key="8">
    <source>
        <dbReference type="EMBL" id="MBB4096699.1"/>
    </source>
</evidence>
<proteinExistence type="inferred from homology"/>
<dbReference type="AlphaFoldDB" id="A0A7W6NVM1"/>
<feature type="domain" description="NodB homology" evidence="7">
    <location>
        <begin position="87"/>
        <end position="339"/>
    </location>
</feature>
<comment type="function">
    <text evidence="1">Is involved in generating a small heat-stable compound (Nod), an acylated oligomer of N-acetylglucosamine, that stimulates mitosis in various plant protoplasts.</text>
</comment>
<sequence length="339" mass="36506">MLPRRALLRAAGLTGLSALARRATGSQLRILCYHGLWLAPGAPFGSCLFMTPEMFAARMARLARSGLPVLPLGEAVERLAANRLPRAAVVITIDDGWASTHSHMLPVLEAHRLPATLYATTWYAGRDLPVINVAVDYLIAASGRAGEDRGAVIRRIEALPEGERLAALRDYGCALGVGEQWLERRQFHLMRPDELADAHDRGLDIQLHTHRHIDVAGRIGQLLPEIDANRAAILAATGGAVPEHFCYPSGTFHPSAPALLAASGVRSATLVSEGLNAPAADPYALRRFVDGQHVSASAFDAYLDGTLHYLSHARQALERIEVEVPRRVAAASGMLLCAL</sequence>
<evidence type="ECO:0000256" key="1">
    <source>
        <dbReference type="ARBA" id="ARBA00003236"/>
    </source>
</evidence>
<dbReference type="PANTHER" id="PTHR34216:SF3">
    <property type="entry name" value="POLY-BETA-1,6-N-ACETYL-D-GLUCOSAMINE N-DEACETYLASE"/>
    <property type="match status" value="1"/>
</dbReference>
<comment type="similarity">
    <text evidence="3">Belongs to the polysaccharide deacetylase family.</text>
</comment>
<accession>A0A7W6NVM1</accession>
<protein>
    <recommendedName>
        <fullName evidence="4">Chitooligosaccharide deacetylase</fullName>
    </recommendedName>
    <alternativeName>
        <fullName evidence="6">Nodulation protein B</fullName>
    </alternativeName>
</protein>
<organism evidence="8 9">
    <name type="scientific">Sphingomonas kyeonggiensis</name>
    <dbReference type="NCBI Taxonomy" id="1268553"/>
    <lineage>
        <taxon>Bacteria</taxon>
        <taxon>Pseudomonadati</taxon>
        <taxon>Pseudomonadota</taxon>
        <taxon>Alphaproteobacteria</taxon>
        <taxon>Sphingomonadales</taxon>
        <taxon>Sphingomonadaceae</taxon>
        <taxon>Sphingomonas</taxon>
    </lineage>
</organism>
<dbReference type="InterPro" id="IPR002509">
    <property type="entry name" value="NODB_dom"/>
</dbReference>
<dbReference type="Proteomes" id="UP000557392">
    <property type="component" value="Unassembled WGS sequence"/>
</dbReference>
<evidence type="ECO:0000313" key="9">
    <source>
        <dbReference type="Proteomes" id="UP000557392"/>
    </source>
</evidence>
<dbReference type="GO" id="GO:0005576">
    <property type="term" value="C:extracellular region"/>
    <property type="evidence" value="ECO:0007669"/>
    <property type="project" value="UniProtKB-SubCell"/>
</dbReference>
<comment type="subcellular location">
    <subcellularLocation>
        <location evidence="2">Secreted</location>
    </subcellularLocation>
</comment>
<keyword evidence="9" id="KW-1185">Reference proteome</keyword>
<reference evidence="8 9" key="1">
    <citation type="submission" date="2020-08" db="EMBL/GenBank/DDBJ databases">
        <title>Genomic Encyclopedia of Type Strains, Phase IV (KMG-IV): sequencing the most valuable type-strain genomes for metagenomic binning, comparative biology and taxonomic classification.</title>
        <authorList>
            <person name="Goeker M."/>
        </authorList>
    </citation>
    <scope>NUCLEOTIDE SEQUENCE [LARGE SCALE GENOMIC DNA]</scope>
    <source>
        <strain evidence="8 9">DSM 101806</strain>
    </source>
</reference>
<comment type="caution">
    <text evidence="8">The sequence shown here is derived from an EMBL/GenBank/DDBJ whole genome shotgun (WGS) entry which is preliminary data.</text>
</comment>
<evidence type="ECO:0000256" key="2">
    <source>
        <dbReference type="ARBA" id="ARBA00004613"/>
    </source>
</evidence>
<dbReference type="Gene3D" id="3.20.20.370">
    <property type="entry name" value="Glycoside hydrolase/deacetylase"/>
    <property type="match status" value="1"/>
</dbReference>
<dbReference type="Pfam" id="PF01522">
    <property type="entry name" value="Polysacc_deac_1"/>
    <property type="match status" value="1"/>
</dbReference>
<dbReference type="GO" id="GO:0016810">
    <property type="term" value="F:hydrolase activity, acting on carbon-nitrogen (but not peptide) bonds"/>
    <property type="evidence" value="ECO:0007669"/>
    <property type="project" value="InterPro"/>
</dbReference>
<name>A0A7W6NVM1_9SPHN</name>
<evidence type="ECO:0000259" key="7">
    <source>
        <dbReference type="PROSITE" id="PS51677"/>
    </source>
</evidence>
<gene>
    <name evidence="8" type="ORF">GGR46_000232</name>
</gene>
<dbReference type="InterPro" id="IPR011330">
    <property type="entry name" value="Glyco_hydro/deAcase_b/a-brl"/>
</dbReference>